<dbReference type="GO" id="GO:0005975">
    <property type="term" value="P:carbohydrate metabolic process"/>
    <property type="evidence" value="ECO:0007669"/>
    <property type="project" value="TreeGrafter"/>
</dbReference>
<sequence length="256" mass="29627">MQQLQADIGFAPWEPPFGRKSYLRPSGLYYTKFRKITPFTARGVIWYQGEQDSSHANLYKKLFSSLIRSWREDLENPELPFAFVQLPMFNEEKVDTWQILRDAQLYTYKNVKNTSIVVTVDCGEKEDVHPKNKKPVGERLSLVARQDVYKENINGYSPIYKSYNIKDNKIEISFDHVEAGDLVVKYDEKLKGFEICGEDRVWVAAKAEIVEDKVVVYNDKIDNPIGVAYGWKNFVEINLFNSKGLPAAPFNTLSEY</sequence>
<dbReference type="Proteomes" id="UP000286268">
    <property type="component" value="Chromosome"/>
</dbReference>
<dbReference type="PANTHER" id="PTHR22901">
    <property type="entry name" value="SIALATE O-ACETYLESTERASE"/>
    <property type="match status" value="1"/>
</dbReference>
<dbReference type="EMBL" id="CP025746">
    <property type="protein sequence ID" value="QAA30316.1"/>
    <property type="molecule type" value="Genomic_DNA"/>
</dbReference>
<evidence type="ECO:0000259" key="2">
    <source>
        <dbReference type="Pfam" id="PF03629"/>
    </source>
</evidence>
<evidence type="ECO:0000313" key="4">
    <source>
        <dbReference type="Proteomes" id="UP000286268"/>
    </source>
</evidence>
<organism evidence="3 4">
    <name type="scientific">Clostridium manihotivorum</name>
    <dbReference type="NCBI Taxonomy" id="2320868"/>
    <lineage>
        <taxon>Bacteria</taxon>
        <taxon>Bacillati</taxon>
        <taxon>Bacillota</taxon>
        <taxon>Clostridia</taxon>
        <taxon>Eubacteriales</taxon>
        <taxon>Clostridiaceae</taxon>
        <taxon>Clostridium</taxon>
    </lineage>
</organism>
<accession>A0A3R5WZD2</accession>
<evidence type="ECO:0000313" key="3">
    <source>
        <dbReference type="EMBL" id="QAA30316.1"/>
    </source>
</evidence>
<dbReference type="PANTHER" id="PTHR22901:SF0">
    <property type="entry name" value="SIALATE O-ACETYLESTERASE"/>
    <property type="match status" value="1"/>
</dbReference>
<name>A0A3R5WZD2_9CLOT</name>
<dbReference type="Pfam" id="PF03629">
    <property type="entry name" value="SASA"/>
    <property type="match status" value="1"/>
</dbReference>
<dbReference type="InterPro" id="IPR039329">
    <property type="entry name" value="SIAE"/>
</dbReference>
<keyword evidence="1" id="KW-0378">Hydrolase</keyword>
<proteinExistence type="predicted"/>
<dbReference type="Gene3D" id="3.40.50.1110">
    <property type="entry name" value="SGNH hydrolase"/>
    <property type="match status" value="1"/>
</dbReference>
<dbReference type="InterPro" id="IPR036514">
    <property type="entry name" value="SGNH_hydro_sf"/>
</dbReference>
<dbReference type="SUPFAM" id="SSF52266">
    <property type="entry name" value="SGNH hydrolase"/>
    <property type="match status" value="1"/>
</dbReference>
<gene>
    <name evidence="3" type="ORF">C1I91_00690</name>
</gene>
<keyword evidence="4" id="KW-1185">Reference proteome</keyword>
<dbReference type="AlphaFoldDB" id="A0A3R5WZD2"/>
<feature type="domain" description="Sialate O-acetylesterase" evidence="2">
    <location>
        <begin position="40"/>
        <end position="130"/>
    </location>
</feature>
<dbReference type="KEGG" id="cmah:C1I91_00690"/>
<reference evidence="3 4" key="1">
    <citation type="submission" date="2018-01" db="EMBL/GenBank/DDBJ databases">
        <title>Genome Sequencing and Assembly of Anaerobacter polyendosporus strain CT4.</title>
        <authorList>
            <person name="Tachaapaikoon C."/>
            <person name="Sutheeworapong S."/>
            <person name="Jenjaroenpun P."/>
            <person name="Wongsurawat T."/>
            <person name="Nookeaw I."/>
            <person name="Cheawchanlertfa P."/>
            <person name="Kosugi A."/>
            <person name="Cheevadhanarak S."/>
            <person name="Ratanakhanokchai K."/>
        </authorList>
    </citation>
    <scope>NUCLEOTIDE SEQUENCE [LARGE SCALE GENOMIC DNA]</scope>
    <source>
        <strain evidence="3 4">CT4</strain>
    </source>
</reference>
<dbReference type="OrthoDB" id="9795554at2"/>
<protein>
    <recommendedName>
        <fullName evidence="2">Sialate O-acetylesterase domain-containing protein</fullName>
    </recommendedName>
</protein>
<dbReference type="InterPro" id="IPR005181">
    <property type="entry name" value="SASA"/>
</dbReference>
<dbReference type="GO" id="GO:0001681">
    <property type="term" value="F:sialate O-acetylesterase activity"/>
    <property type="evidence" value="ECO:0007669"/>
    <property type="project" value="InterPro"/>
</dbReference>
<evidence type="ECO:0000256" key="1">
    <source>
        <dbReference type="ARBA" id="ARBA00022801"/>
    </source>
</evidence>